<evidence type="ECO:0000313" key="2">
    <source>
        <dbReference type="EMBL" id="CAI3996033.1"/>
    </source>
</evidence>
<proteinExistence type="predicted"/>
<dbReference type="EMBL" id="CAMXCT030002147">
    <property type="protein sequence ID" value="CAL4783345.1"/>
    <property type="molecule type" value="Genomic_DNA"/>
</dbReference>
<reference evidence="2" key="1">
    <citation type="submission" date="2022-10" db="EMBL/GenBank/DDBJ databases">
        <authorList>
            <person name="Chen Y."/>
            <person name="Dougan E. K."/>
            <person name="Chan C."/>
            <person name="Rhodes N."/>
            <person name="Thang M."/>
        </authorList>
    </citation>
    <scope>NUCLEOTIDE SEQUENCE</scope>
</reference>
<dbReference type="AlphaFoldDB" id="A0A9P1G123"/>
<dbReference type="EMBL" id="CAMXCT020002147">
    <property type="protein sequence ID" value="CAL1149408.1"/>
    <property type="molecule type" value="Genomic_DNA"/>
</dbReference>
<keyword evidence="5" id="KW-1185">Reference proteome</keyword>
<dbReference type="EMBL" id="CAMXCT030002135">
    <property type="protein sequence ID" value="CAL4783242.1"/>
    <property type="molecule type" value="Genomic_DNA"/>
</dbReference>
<name>A0A9P1G123_9DINO</name>
<evidence type="ECO:0000313" key="1">
    <source>
        <dbReference type="EMBL" id="CAI3995930.1"/>
    </source>
</evidence>
<dbReference type="EMBL" id="CAMXCT010002135">
    <property type="protein sequence ID" value="CAI3995930.1"/>
    <property type="molecule type" value="Genomic_DNA"/>
</dbReference>
<organism evidence="2">
    <name type="scientific">Cladocopium goreaui</name>
    <dbReference type="NCBI Taxonomy" id="2562237"/>
    <lineage>
        <taxon>Eukaryota</taxon>
        <taxon>Sar</taxon>
        <taxon>Alveolata</taxon>
        <taxon>Dinophyceae</taxon>
        <taxon>Suessiales</taxon>
        <taxon>Symbiodiniaceae</taxon>
        <taxon>Cladocopium</taxon>
    </lineage>
</organism>
<evidence type="ECO:0000313" key="4">
    <source>
        <dbReference type="EMBL" id="CAL4783345.1"/>
    </source>
</evidence>
<sequence length="375" mass="41872">MWNSSTLGHYLDFLKEELKRKRVALGVSMDVKGLVICDAAAVHSCSLFDKIRARFEVEANCIMLHGGSWHHVVVPGGWGATGAPNDAWHQWFHYMRRGYMRCAVGMSASSALRTAMQNLDLAVDGNTRISLSIEASLRSDAWALRKVAEYSEGKILLWSWVSRGLVDTEFVANLYYDGDIQKTNEALSGVKGKLAELCALDELPLVDGAPDPEKDSQPTVMEGEVCSFWCISDPESESESEPLPLPMWMRPSIDKAVLQWRDTASKWQQKLNKRKIEGKDCLPPKAQQKYDQFFATTTRCIVFDKIKQAEVVNVAAKSVAKLKRTCLLLCIHMSEDASKLKVTTGCGKLWLLKLLQHSSPVADVVPEVIDHFEGL</sequence>
<evidence type="ECO:0000313" key="3">
    <source>
        <dbReference type="EMBL" id="CAL1149305.1"/>
    </source>
</evidence>
<dbReference type="EMBL" id="CAMXCT020002135">
    <property type="protein sequence ID" value="CAL1149305.1"/>
    <property type="molecule type" value="Genomic_DNA"/>
</dbReference>
<comment type="caution">
    <text evidence="2">The sequence shown here is derived from an EMBL/GenBank/DDBJ whole genome shotgun (WGS) entry which is preliminary data.</text>
</comment>
<dbReference type="Proteomes" id="UP001152797">
    <property type="component" value="Unassembled WGS sequence"/>
</dbReference>
<protein>
    <submittedName>
        <fullName evidence="4">Malate dehydrogenase 2, mitochondrial</fullName>
    </submittedName>
</protein>
<evidence type="ECO:0000313" key="5">
    <source>
        <dbReference type="Proteomes" id="UP001152797"/>
    </source>
</evidence>
<dbReference type="EMBL" id="CAMXCT010002147">
    <property type="protein sequence ID" value="CAI3996033.1"/>
    <property type="molecule type" value="Genomic_DNA"/>
</dbReference>
<accession>A0A9P1G123</accession>
<dbReference type="OrthoDB" id="427267at2759"/>
<reference evidence="3" key="2">
    <citation type="submission" date="2024-04" db="EMBL/GenBank/DDBJ databases">
        <authorList>
            <person name="Chen Y."/>
            <person name="Shah S."/>
            <person name="Dougan E. K."/>
            <person name="Thang M."/>
            <person name="Chan C."/>
        </authorList>
    </citation>
    <scope>NUCLEOTIDE SEQUENCE [LARGE SCALE GENOMIC DNA]</scope>
</reference>
<gene>
    <name evidence="1" type="ORF">C1SCF055_LOCUS22450</name>
    <name evidence="2" type="ORF">C1SCF055_LOCUS22542</name>
</gene>